<feature type="domain" description="Major facilitator superfamily (MFS) profile" evidence="8">
    <location>
        <begin position="23"/>
        <end position="526"/>
    </location>
</feature>
<name>A0A368VU52_9BACL</name>
<dbReference type="Pfam" id="PF07690">
    <property type="entry name" value="MFS_1"/>
    <property type="match status" value="1"/>
</dbReference>
<dbReference type="Gene3D" id="1.20.1720.10">
    <property type="entry name" value="Multidrug resistance protein D"/>
    <property type="match status" value="1"/>
</dbReference>
<feature type="transmembrane region" description="Helical" evidence="7">
    <location>
        <begin position="21"/>
        <end position="45"/>
    </location>
</feature>
<dbReference type="EMBL" id="QPJD01000010">
    <property type="protein sequence ID" value="RCW45586.1"/>
    <property type="molecule type" value="Genomic_DNA"/>
</dbReference>
<evidence type="ECO:0000256" key="7">
    <source>
        <dbReference type="SAM" id="Phobius"/>
    </source>
</evidence>
<feature type="transmembrane region" description="Helical" evidence="7">
    <location>
        <begin position="57"/>
        <end position="76"/>
    </location>
</feature>
<dbReference type="OrthoDB" id="9816041at2"/>
<keyword evidence="6 7" id="KW-0472">Membrane</keyword>
<dbReference type="PROSITE" id="PS50850">
    <property type="entry name" value="MFS"/>
    <property type="match status" value="1"/>
</dbReference>
<dbReference type="Gene3D" id="1.20.1250.20">
    <property type="entry name" value="MFS general substrate transporter like domains"/>
    <property type="match status" value="1"/>
</dbReference>
<keyword evidence="10" id="KW-1185">Reference proteome</keyword>
<dbReference type="InterPro" id="IPR020846">
    <property type="entry name" value="MFS_dom"/>
</dbReference>
<organism evidence="9 10">
    <name type="scientific">Paenibacillus prosopidis</name>
    <dbReference type="NCBI Taxonomy" id="630520"/>
    <lineage>
        <taxon>Bacteria</taxon>
        <taxon>Bacillati</taxon>
        <taxon>Bacillota</taxon>
        <taxon>Bacilli</taxon>
        <taxon>Bacillales</taxon>
        <taxon>Paenibacillaceae</taxon>
        <taxon>Paenibacillus</taxon>
    </lineage>
</organism>
<sequence>MEYTQQADAPLNSSDTGNKRGLLIIGLLIAMLFAALDGTIVGTAMPTIIREMGGLELMAWLTTAYMLTSTTIVPIAGKLADLLGRKMVYVLGIIIFIIGSALCGLAGNIEQLIIFRAIQGLGGGIMMPMAMIIIGDLFTGKQRAKWQGVFAAVFGLSSVLGPQVGGWIVDAWNWRWVFYINLPVGVVAAVLIAISLSGKKTEGPVKFDWAGIFTMVIGVVSLLLALSLGGSEFDWLSWQIIGMFVLSAIALTLFVRIEATTEEPILPVKLFKDKTFTMINGIGFFMSLGMFGAIMFVPLFMQWIVGISASESGTVMMPMMVSMMIFSVFGGQIVYKIGVRPQLAIGMIIVAISFFLLTTLDASTAKLTASCFMIVLGIGIGLVMPLLTLVLQETFPKSQLGVVTSSSTFFRQIGGTFGMTLLGAVMNMQSSSQLKERLMPLLGQLPEEAKQFADQTSATVASNPQAIYSTLLDPTILAQFPKELTDKMVPVVQATLIDSLHTVFWVGLVFILIGTALTLFLKNVKIMQQPKKMNETEASEPQMHLI</sequence>
<keyword evidence="3" id="KW-1003">Cell membrane</keyword>
<dbReference type="PROSITE" id="PS00216">
    <property type="entry name" value="SUGAR_TRANSPORT_1"/>
    <property type="match status" value="1"/>
</dbReference>
<feature type="transmembrane region" description="Helical" evidence="7">
    <location>
        <begin position="176"/>
        <end position="197"/>
    </location>
</feature>
<evidence type="ECO:0000256" key="3">
    <source>
        <dbReference type="ARBA" id="ARBA00022475"/>
    </source>
</evidence>
<feature type="transmembrane region" description="Helical" evidence="7">
    <location>
        <begin position="342"/>
        <end position="360"/>
    </location>
</feature>
<feature type="transmembrane region" description="Helical" evidence="7">
    <location>
        <begin position="276"/>
        <end position="303"/>
    </location>
</feature>
<accession>A0A368VU52</accession>
<dbReference type="NCBIfam" id="TIGR00711">
    <property type="entry name" value="efflux_EmrB"/>
    <property type="match status" value="1"/>
</dbReference>
<feature type="transmembrane region" description="Helical" evidence="7">
    <location>
        <begin position="235"/>
        <end position="255"/>
    </location>
</feature>
<proteinExistence type="predicted"/>
<evidence type="ECO:0000256" key="6">
    <source>
        <dbReference type="ARBA" id="ARBA00023136"/>
    </source>
</evidence>
<evidence type="ECO:0000256" key="5">
    <source>
        <dbReference type="ARBA" id="ARBA00022989"/>
    </source>
</evidence>
<feature type="transmembrane region" description="Helical" evidence="7">
    <location>
        <begin position="372"/>
        <end position="391"/>
    </location>
</feature>
<protein>
    <submittedName>
        <fullName evidence="9">EmrB/QacA subfamily drug resistance transporter</fullName>
    </submittedName>
</protein>
<dbReference type="PANTHER" id="PTHR23501:SF197">
    <property type="entry name" value="COMD"/>
    <property type="match status" value="1"/>
</dbReference>
<evidence type="ECO:0000256" key="4">
    <source>
        <dbReference type="ARBA" id="ARBA00022692"/>
    </source>
</evidence>
<dbReference type="CDD" id="cd17502">
    <property type="entry name" value="MFS_Azr1_MDR_like"/>
    <property type="match status" value="1"/>
</dbReference>
<reference evidence="9 10" key="1">
    <citation type="submission" date="2018-07" db="EMBL/GenBank/DDBJ databases">
        <title>Genomic Encyclopedia of Type Strains, Phase III (KMG-III): the genomes of soil and plant-associated and newly described type strains.</title>
        <authorList>
            <person name="Whitman W."/>
        </authorList>
    </citation>
    <scope>NUCLEOTIDE SEQUENCE [LARGE SCALE GENOMIC DNA]</scope>
    <source>
        <strain evidence="9 10">CECT 7506</strain>
    </source>
</reference>
<dbReference type="FunFam" id="1.20.1720.10:FF:000004">
    <property type="entry name" value="EmrB/QacA family drug resistance transporter"/>
    <property type="match status" value="1"/>
</dbReference>
<keyword evidence="2" id="KW-0813">Transport</keyword>
<dbReference type="RefSeq" id="WP_114381428.1">
    <property type="nucleotide sequence ID" value="NZ_QPJD01000010.1"/>
</dbReference>
<dbReference type="InterPro" id="IPR004638">
    <property type="entry name" value="EmrB-like"/>
</dbReference>
<keyword evidence="5 7" id="KW-1133">Transmembrane helix</keyword>
<comment type="caution">
    <text evidence="9">The sequence shown here is derived from an EMBL/GenBank/DDBJ whole genome shotgun (WGS) entry which is preliminary data.</text>
</comment>
<keyword evidence="4 7" id="KW-0812">Transmembrane</keyword>
<dbReference type="GO" id="GO:0005886">
    <property type="term" value="C:plasma membrane"/>
    <property type="evidence" value="ECO:0007669"/>
    <property type="project" value="UniProtKB-SubCell"/>
</dbReference>
<dbReference type="Proteomes" id="UP000252415">
    <property type="component" value="Unassembled WGS sequence"/>
</dbReference>
<evidence type="ECO:0000256" key="2">
    <source>
        <dbReference type="ARBA" id="ARBA00022448"/>
    </source>
</evidence>
<evidence type="ECO:0000259" key="8">
    <source>
        <dbReference type="PROSITE" id="PS50850"/>
    </source>
</evidence>
<evidence type="ECO:0000313" key="9">
    <source>
        <dbReference type="EMBL" id="RCW45586.1"/>
    </source>
</evidence>
<dbReference type="AlphaFoldDB" id="A0A368VU52"/>
<comment type="subcellular location">
    <subcellularLocation>
        <location evidence="1">Cell membrane</location>
        <topology evidence="1">Multi-pass membrane protein</topology>
    </subcellularLocation>
</comment>
<gene>
    <name evidence="9" type="ORF">DFP97_110176</name>
</gene>
<dbReference type="PANTHER" id="PTHR23501">
    <property type="entry name" value="MAJOR FACILITATOR SUPERFAMILY"/>
    <property type="match status" value="1"/>
</dbReference>
<dbReference type="InterPro" id="IPR011701">
    <property type="entry name" value="MFS"/>
</dbReference>
<feature type="transmembrane region" description="Helical" evidence="7">
    <location>
        <begin position="502"/>
        <end position="521"/>
    </location>
</feature>
<feature type="transmembrane region" description="Helical" evidence="7">
    <location>
        <begin position="113"/>
        <end position="134"/>
    </location>
</feature>
<dbReference type="GO" id="GO:0022857">
    <property type="term" value="F:transmembrane transporter activity"/>
    <property type="evidence" value="ECO:0007669"/>
    <property type="project" value="InterPro"/>
</dbReference>
<dbReference type="InterPro" id="IPR005829">
    <property type="entry name" value="Sugar_transporter_CS"/>
</dbReference>
<evidence type="ECO:0000256" key="1">
    <source>
        <dbReference type="ARBA" id="ARBA00004651"/>
    </source>
</evidence>
<feature type="transmembrane region" description="Helical" evidence="7">
    <location>
        <begin position="209"/>
        <end position="229"/>
    </location>
</feature>
<feature type="transmembrane region" description="Helical" evidence="7">
    <location>
        <begin position="146"/>
        <end position="164"/>
    </location>
</feature>
<dbReference type="SUPFAM" id="SSF103473">
    <property type="entry name" value="MFS general substrate transporter"/>
    <property type="match status" value="1"/>
</dbReference>
<dbReference type="PRINTS" id="PR01036">
    <property type="entry name" value="TCRTETB"/>
</dbReference>
<feature type="transmembrane region" description="Helical" evidence="7">
    <location>
        <begin position="88"/>
        <end position="107"/>
    </location>
</feature>
<evidence type="ECO:0000313" key="10">
    <source>
        <dbReference type="Proteomes" id="UP000252415"/>
    </source>
</evidence>
<dbReference type="InterPro" id="IPR036259">
    <property type="entry name" value="MFS_trans_sf"/>
</dbReference>
<feature type="transmembrane region" description="Helical" evidence="7">
    <location>
        <begin position="315"/>
        <end position="335"/>
    </location>
</feature>
<feature type="transmembrane region" description="Helical" evidence="7">
    <location>
        <begin position="412"/>
        <end position="430"/>
    </location>
</feature>